<evidence type="ECO:0000313" key="6">
    <source>
        <dbReference type="EMBL" id="RBQ06695.1"/>
    </source>
</evidence>
<proteinExistence type="predicted"/>
<comment type="subcellular location">
    <subcellularLocation>
        <location evidence="1">Cell membrane</location>
        <topology evidence="1">Multi-pass membrane protein</topology>
    </subcellularLocation>
</comment>
<accession>A0A366KYH3</accession>
<keyword evidence="7" id="KW-1185">Reference proteome</keyword>
<dbReference type="PANTHER" id="PTHR37937">
    <property type="entry name" value="CONJUGATIVE TRANSFER: DNA TRANSPORT"/>
    <property type="match status" value="1"/>
</dbReference>
<evidence type="ECO:0000256" key="3">
    <source>
        <dbReference type="ARBA" id="ARBA00022692"/>
    </source>
</evidence>
<keyword evidence="3" id="KW-0812">Transmembrane</keyword>
<evidence type="ECO:0000256" key="2">
    <source>
        <dbReference type="ARBA" id="ARBA00022475"/>
    </source>
</evidence>
<dbReference type="GO" id="GO:0005886">
    <property type="term" value="C:plasma membrane"/>
    <property type="evidence" value="ECO:0007669"/>
    <property type="project" value="UniProtKB-SubCell"/>
</dbReference>
<keyword evidence="2" id="KW-1003">Cell membrane</keyword>
<organism evidence="6 7">
    <name type="scientific">Pedobacter miscanthi</name>
    <dbReference type="NCBI Taxonomy" id="2259170"/>
    <lineage>
        <taxon>Bacteria</taxon>
        <taxon>Pseudomonadati</taxon>
        <taxon>Bacteroidota</taxon>
        <taxon>Sphingobacteriia</taxon>
        <taxon>Sphingobacteriales</taxon>
        <taxon>Sphingobacteriaceae</taxon>
        <taxon>Pedobacter</taxon>
    </lineage>
</organism>
<keyword evidence="5" id="KW-0472">Membrane</keyword>
<protein>
    <submittedName>
        <fullName evidence="6">Uncharacterized protein</fullName>
    </submittedName>
</protein>
<evidence type="ECO:0000256" key="1">
    <source>
        <dbReference type="ARBA" id="ARBA00004651"/>
    </source>
</evidence>
<dbReference type="EMBL" id="QNQU01000010">
    <property type="protein sequence ID" value="RBQ06695.1"/>
    <property type="molecule type" value="Genomic_DNA"/>
</dbReference>
<evidence type="ECO:0000313" key="7">
    <source>
        <dbReference type="Proteomes" id="UP000252081"/>
    </source>
</evidence>
<gene>
    <name evidence="6" type="ORF">DRW42_12990</name>
</gene>
<name>A0A366KYH3_9SPHI</name>
<evidence type="ECO:0000256" key="4">
    <source>
        <dbReference type="ARBA" id="ARBA00022989"/>
    </source>
</evidence>
<dbReference type="InterPro" id="IPR051539">
    <property type="entry name" value="T4SS-coupling_protein"/>
</dbReference>
<dbReference type="Proteomes" id="UP000252081">
    <property type="component" value="Unassembled WGS sequence"/>
</dbReference>
<dbReference type="AlphaFoldDB" id="A0A366KYH3"/>
<comment type="caution">
    <text evidence="6">The sequence shown here is derived from an EMBL/GenBank/DDBJ whole genome shotgun (WGS) entry which is preliminary data.</text>
</comment>
<keyword evidence="4" id="KW-1133">Transmembrane helix</keyword>
<sequence>MSVAKKKTSVILIKKILTTKIGEEPLLPKSPDSAKKLSETFGKIAQDRESISINRSDTSISRSTQMDYAIPASKIATLSSGEFAGLVADSPGEKIPQKMFHGELQNDNEAIAREEKAYVDYRKSGR</sequence>
<reference evidence="6 7" key="1">
    <citation type="submission" date="2018-07" db="EMBL/GenBank/DDBJ databases">
        <title>A draft genome of a endophytic bacteria, a new species of Pedobacter.</title>
        <authorList>
            <person name="Zhang Z.D."/>
            <person name="Chen Z.J."/>
        </authorList>
    </citation>
    <scope>NUCLEOTIDE SEQUENCE [LARGE SCALE GENOMIC DNA]</scope>
    <source>
        <strain evidence="6 7">RS10</strain>
    </source>
</reference>
<evidence type="ECO:0000256" key="5">
    <source>
        <dbReference type="ARBA" id="ARBA00023136"/>
    </source>
</evidence>
<dbReference type="PANTHER" id="PTHR37937:SF1">
    <property type="entry name" value="CONJUGATIVE TRANSFER: DNA TRANSPORT"/>
    <property type="match status" value="1"/>
</dbReference>